<feature type="signal peptide" evidence="1">
    <location>
        <begin position="1"/>
        <end position="16"/>
    </location>
</feature>
<dbReference type="AlphaFoldDB" id="A0A9N9CKD4"/>
<dbReference type="EMBL" id="CAJVPP010002523">
    <property type="protein sequence ID" value="CAG8603100.1"/>
    <property type="molecule type" value="Genomic_DNA"/>
</dbReference>
<evidence type="ECO:0000256" key="1">
    <source>
        <dbReference type="SAM" id="SignalP"/>
    </source>
</evidence>
<feature type="chain" id="PRO_5040235651" evidence="1">
    <location>
        <begin position="17"/>
        <end position="86"/>
    </location>
</feature>
<evidence type="ECO:0000313" key="3">
    <source>
        <dbReference type="Proteomes" id="UP000789375"/>
    </source>
</evidence>
<name>A0A9N9CKD4_FUNMO</name>
<keyword evidence="1" id="KW-0732">Signal</keyword>
<dbReference type="Proteomes" id="UP000789375">
    <property type="component" value="Unassembled WGS sequence"/>
</dbReference>
<proteinExistence type="predicted"/>
<evidence type="ECO:0000313" key="2">
    <source>
        <dbReference type="EMBL" id="CAG8603100.1"/>
    </source>
</evidence>
<keyword evidence="3" id="KW-1185">Reference proteome</keyword>
<sequence>MWQVIAIVVFITFASSLPNRKRDDNLRVSRKRKQSLLIKRQNNCPTGYSPCKGGCCDDICGPKPELCEDDTCCRAGEICTDDGGCE</sequence>
<organism evidence="2 3">
    <name type="scientific">Funneliformis mosseae</name>
    <name type="common">Endomycorrhizal fungus</name>
    <name type="synonym">Glomus mosseae</name>
    <dbReference type="NCBI Taxonomy" id="27381"/>
    <lineage>
        <taxon>Eukaryota</taxon>
        <taxon>Fungi</taxon>
        <taxon>Fungi incertae sedis</taxon>
        <taxon>Mucoromycota</taxon>
        <taxon>Glomeromycotina</taxon>
        <taxon>Glomeromycetes</taxon>
        <taxon>Glomerales</taxon>
        <taxon>Glomeraceae</taxon>
        <taxon>Funneliformis</taxon>
    </lineage>
</organism>
<comment type="caution">
    <text evidence="2">The sequence shown here is derived from an EMBL/GenBank/DDBJ whole genome shotgun (WGS) entry which is preliminary data.</text>
</comment>
<protein>
    <submittedName>
        <fullName evidence="2">10157_t:CDS:1</fullName>
    </submittedName>
</protein>
<reference evidence="2" key="1">
    <citation type="submission" date="2021-06" db="EMBL/GenBank/DDBJ databases">
        <authorList>
            <person name="Kallberg Y."/>
            <person name="Tangrot J."/>
            <person name="Rosling A."/>
        </authorList>
    </citation>
    <scope>NUCLEOTIDE SEQUENCE</scope>
    <source>
        <strain evidence="2">87-6 pot B 2015</strain>
    </source>
</reference>
<accession>A0A9N9CKD4</accession>
<gene>
    <name evidence="2" type="ORF">FMOSSE_LOCUS9055</name>
</gene>